<dbReference type="PANTHER" id="PTHR47939:SF13">
    <property type="entry name" value="OS03G0201400 PROTEIN"/>
    <property type="match status" value="1"/>
</dbReference>
<feature type="repeat" description="PPR" evidence="2">
    <location>
        <begin position="419"/>
        <end position="454"/>
    </location>
</feature>
<dbReference type="Pfam" id="PF13812">
    <property type="entry name" value="PPR_3"/>
    <property type="match status" value="1"/>
</dbReference>
<organism evidence="4 5">
    <name type="scientific">Rhizopus oryzae</name>
    <name type="common">Mucormycosis agent</name>
    <name type="synonym">Rhizopus arrhizus var. delemar</name>
    <dbReference type="NCBI Taxonomy" id="64495"/>
    <lineage>
        <taxon>Eukaryota</taxon>
        <taxon>Fungi</taxon>
        <taxon>Fungi incertae sedis</taxon>
        <taxon>Mucoromycota</taxon>
        <taxon>Mucoromycotina</taxon>
        <taxon>Mucoromycetes</taxon>
        <taxon>Mucorales</taxon>
        <taxon>Mucorineae</taxon>
        <taxon>Rhizopodaceae</taxon>
        <taxon>Rhizopus</taxon>
    </lineage>
</organism>
<dbReference type="InterPro" id="IPR057027">
    <property type="entry name" value="TPR_mt"/>
</dbReference>
<evidence type="ECO:0000313" key="5">
    <source>
        <dbReference type="Proteomes" id="UP000716291"/>
    </source>
</evidence>
<dbReference type="PROSITE" id="PS51375">
    <property type="entry name" value="PPR"/>
    <property type="match status" value="7"/>
</dbReference>
<feature type="repeat" description="PPR" evidence="2">
    <location>
        <begin position="697"/>
        <end position="732"/>
    </location>
</feature>
<proteinExistence type="predicted"/>
<dbReference type="NCBIfam" id="TIGR00756">
    <property type="entry name" value="PPR"/>
    <property type="match status" value="6"/>
</dbReference>
<evidence type="ECO:0000313" key="4">
    <source>
        <dbReference type="EMBL" id="KAG1311491.1"/>
    </source>
</evidence>
<dbReference type="PANTHER" id="PTHR47939">
    <property type="entry name" value="MEMBRANE-ASSOCIATED SALT-INDUCIBLE PROTEIN-LIKE"/>
    <property type="match status" value="1"/>
</dbReference>
<keyword evidence="1" id="KW-0677">Repeat</keyword>
<feature type="repeat" description="PPR" evidence="2">
    <location>
        <begin position="592"/>
        <end position="626"/>
    </location>
</feature>
<accession>A0A9P7BU41</accession>
<feature type="repeat" description="PPR" evidence="2">
    <location>
        <begin position="345"/>
        <end position="380"/>
    </location>
</feature>
<name>A0A9P7BU41_RHIOR</name>
<feature type="repeat" description="PPR" evidence="2">
    <location>
        <begin position="780"/>
        <end position="814"/>
    </location>
</feature>
<dbReference type="InterPro" id="IPR050667">
    <property type="entry name" value="PPR-containing_protein"/>
</dbReference>
<keyword evidence="5" id="KW-1185">Reference proteome</keyword>
<feature type="domain" description="Pentatricopeptide repeat-containing protein-mitochondrial" evidence="3">
    <location>
        <begin position="404"/>
        <end position="515"/>
    </location>
</feature>
<sequence length="1040" mass="119305">MLSLTAAATCKQCQRNACSLKRTNITSSNASWMNRLRGHSKRQFFTMNRNRLDNSAAYRKTHMRHWNTPQYIPIAQSISTTTTNRNSGKEDYSYDSVLSAALDQSNAVIAQSLTENTFKLLRQGNPEFAWDCYQDLASQHIQKYISRDQYNRLVRSFYRQNNSALGLESVLTLVEDMKLLGYRVGRRERLLVMKLLGQNGKLKEMERVFEDLRNDNLLIVPDESETRKAFNIMMGAYEERKKSIGYEVAAENMMRIYGYMLEHRVRPANTATTTLLDAIRKAGYSDDMVEKVCTWIQPKIAADVDMMELDPVIYQSLVFYFSNAGRPDYALSINDFMANRNIPRTLPMMTALIHKVGRAGNTDKAMELLDEMVHKEGIEPSIVTFNALIDVHAHKKPEPDVEGANRAYDMLREAGLNPDIYTFATLIDMFAKKGDLPMLRRVYRYMCRRKNIRPNDYIASSIVECFIKLGDMDSALQALKFLRGRGSKTTIVLDLIFKGYINNGKLSEAFSLLKAIDSSVGPSTKTFLPLLGYYANKGDPQSAHRIASLLIEANLPATSHVYAALLKSHAKARDIAGTERLFEAYKKRWSPDISIYNTLLYAYAKNNEMEKVFETYRLMNSVKVEPNEKTYGILMYFYSRRKDVQAVEAIMDTMTTNGILPGPICKTILMQTYFEAHRTSEARSIMDQMLQAGLKPSPYTWSILVNGCAKANELEFAESILQEAIERSKNSPLHQKNVLRNVNVQYTRNIAPYETIVPQTIEDLLDKADELLVAGKSVLSSYLFNPLIDAYSKNGNFNRAKELFNKMVELHVPVTVPVYVTLMSMFQNEKRYDAVETMWQALQEPAKHQEFVENIDPNISRIPIPEKYYDHLQLLEITSEQNIQVIEPTEESIPEQASYFALSIYIDSLVQQDRGEEIENLWSQLESKNYQFDEQNWNRYIVSLLGNNKLDKACQIVSEQFLASDSVDEEDENEQDSRLLDKVERSRDKLDIDASNQLHDRTCFAFATRFRIPGAENMGVLRLRSAVIERIKKFLREQQV</sequence>
<dbReference type="AlphaFoldDB" id="A0A9P7BU41"/>
<feature type="repeat" description="PPR" evidence="2">
    <location>
        <begin position="662"/>
        <end position="696"/>
    </location>
</feature>
<comment type="caution">
    <text evidence="4">The sequence shown here is derived from an EMBL/GenBank/DDBJ whole genome shotgun (WGS) entry which is preliminary data.</text>
</comment>
<reference evidence="4" key="1">
    <citation type="journal article" date="2020" name="Microb. Genom.">
        <title>Genetic diversity of clinical and environmental Mucorales isolates obtained from an investigation of mucormycosis cases among solid organ transplant recipients.</title>
        <authorList>
            <person name="Nguyen M.H."/>
            <person name="Kaul D."/>
            <person name="Muto C."/>
            <person name="Cheng S.J."/>
            <person name="Richter R.A."/>
            <person name="Bruno V.M."/>
            <person name="Liu G."/>
            <person name="Beyhan S."/>
            <person name="Sundermann A.J."/>
            <person name="Mounaud S."/>
            <person name="Pasculle A.W."/>
            <person name="Nierman W.C."/>
            <person name="Driscoll E."/>
            <person name="Cumbie R."/>
            <person name="Clancy C.J."/>
            <person name="Dupont C.L."/>
        </authorList>
    </citation>
    <scope>NUCLEOTIDE SEQUENCE</scope>
    <source>
        <strain evidence="4">GL11</strain>
    </source>
</reference>
<protein>
    <recommendedName>
        <fullName evidence="3">Pentatricopeptide repeat-containing protein-mitochondrial domain-containing protein</fullName>
    </recommendedName>
</protein>
<evidence type="ECO:0000259" key="3">
    <source>
        <dbReference type="Pfam" id="PF23276"/>
    </source>
</evidence>
<gene>
    <name evidence="4" type="ORF">G6F64_003763</name>
</gene>
<dbReference type="InterPro" id="IPR011990">
    <property type="entry name" value="TPR-like_helical_dom_sf"/>
</dbReference>
<evidence type="ECO:0000256" key="1">
    <source>
        <dbReference type="ARBA" id="ARBA00022737"/>
    </source>
</evidence>
<dbReference type="EMBL" id="JAANQT010000383">
    <property type="protein sequence ID" value="KAG1311491.1"/>
    <property type="molecule type" value="Genomic_DNA"/>
</dbReference>
<dbReference type="Proteomes" id="UP000716291">
    <property type="component" value="Unassembled WGS sequence"/>
</dbReference>
<dbReference type="InterPro" id="IPR002885">
    <property type="entry name" value="PPR_rpt"/>
</dbReference>
<feature type="repeat" description="PPR" evidence="2">
    <location>
        <begin position="627"/>
        <end position="661"/>
    </location>
</feature>
<dbReference type="SUPFAM" id="SSF48452">
    <property type="entry name" value="TPR-like"/>
    <property type="match status" value="1"/>
</dbReference>
<dbReference type="Pfam" id="PF13041">
    <property type="entry name" value="PPR_2"/>
    <property type="match status" value="2"/>
</dbReference>
<dbReference type="Gene3D" id="1.25.40.10">
    <property type="entry name" value="Tetratricopeptide repeat domain"/>
    <property type="match status" value="5"/>
</dbReference>
<evidence type="ECO:0000256" key="2">
    <source>
        <dbReference type="PROSITE-ProRule" id="PRU00708"/>
    </source>
</evidence>
<dbReference type="Pfam" id="PF23276">
    <property type="entry name" value="TPR_24"/>
    <property type="match status" value="1"/>
</dbReference>
<dbReference type="Pfam" id="PF01535">
    <property type="entry name" value="PPR"/>
    <property type="match status" value="2"/>
</dbReference>